<keyword evidence="7" id="KW-0325">Glycoprotein</keyword>
<feature type="chain" id="PRO_5043025684" description="Peptidase M12B domain-containing protein" evidence="9">
    <location>
        <begin position="25"/>
        <end position="533"/>
    </location>
</feature>
<feature type="signal peptide" evidence="9">
    <location>
        <begin position="1"/>
        <end position="24"/>
    </location>
</feature>
<keyword evidence="12" id="KW-1185">Reference proteome</keyword>
<feature type="binding site" evidence="8">
    <location>
        <position position="391"/>
    </location>
    <ligand>
        <name>Zn(2+)</name>
        <dbReference type="ChEBI" id="CHEBI:29105"/>
        <note>catalytic</note>
    </ligand>
</feature>
<feature type="binding site" evidence="8">
    <location>
        <position position="381"/>
    </location>
    <ligand>
        <name>Zn(2+)</name>
        <dbReference type="ChEBI" id="CHEBI:29105"/>
        <note>catalytic</note>
    </ligand>
</feature>
<name>A0AAN9AKQ1_9CAEN</name>
<dbReference type="Pfam" id="PF01421">
    <property type="entry name" value="Reprolysin"/>
    <property type="match status" value="1"/>
</dbReference>
<evidence type="ECO:0000313" key="12">
    <source>
        <dbReference type="Proteomes" id="UP001374579"/>
    </source>
</evidence>
<evidence type="ECO:0000256" key="6">
    <source>
        <dbReference type="ARBA" id="ARBA00023157"/>
    </source>
</evidence>
<dbReference type="GO" id="GO:0006508">
    <property type="term" value="P:proteolysis"/>
    <property type="evidence" value="ECO:0007669"/>
    <property type="project" value="UniProtKB-KW"/>
</dbReference>
<accession>A0AAN9AKQ1</accession>
<comment type="caution">
    <text evidence="11">The sequence shown here is derived from an EMBL/GenBank/DDBJ whole genome shotgun (WGS) entry which is preliminary data.</text>
</comment>
<dbReference type="InterPro" id="IPR041645">
    <property type="entry name" value="ADAMTS_CR_2"/>
</dbReference>
<evidence type="ECO:0000256" key="7">
    <source>
        <dbReference type="ARBA" id="ARBA00023180"/>
    </source>
</evidence>
<dbReference type="AlphaFoldDB" id="A0AAN9AKQ1"/>
<evidence type="ECO:0000256" key="1">
    <source>
        <dbReference type="ARBA" id="ARBA00022670"/>
    </source>
</evidence>
<dbReference type="GO" id="GO:0004222">
    <property type="term" value="F:metalloendopeptidase activity"/>
    <property type="evidence" value="ECO:0007669"/>
    <property type="project" value="InterPro"/>
</dbReference>
<evidence type="ECO:0000256" key="3">
    <source>
        <dbReference type="ARBA" id="ARBA00022801"/>
    </source>
</evidence>
<feature type="active site" evidence="8">
    <location>
        <position position="382"/>
    </location>
</feature>
<keyword evidence="6" id="KW-1015">Disulfide bond</keyword>
<dbReference type="InterPro" id="IPR001590">
    <property type="entry name" value="Peptidase_M12B"/>
</dbReference>
<dbReference type="Gene3D" id="3.40.390.10">
    <property type="entry name" value="Collagenase (Catalytic Domain)"/>
    <property type="match status" value="1"/>
</dbReference>
<evidence type="ECO:0000256" key="8">
    <source>
        <dbReference type="PROSITE-ProRule" id="PRU00276"/>
    </source>
</evidence>
<proteinExistence type="predicted"/>
<dbReference type="InterPro" id="IPR024079">
    <property type="entry name" value="MetalloPept_cat_dom_sf"/>
</dbReference>
<evidence type="ECO:0000313" key="11">
    <source>
        <dbReference type="EMBL" id="KAK7088626.1"/>
    </source>
</evidence>
<keyword evidence="5" id="KW-0482">Metalloprotease</keyword>
<sequence>MYRCMFSVFPYAVLLLYNLGRASAKPAVKQGQGFQSRPGSQFSTLALDVNLDGSIVHLDLDQDLDQDTHIPLYELYTDDRGKAQARKMLTETSVSFYQNQQHDSTFGIVSKRNRNGTVSTTMQGFIIRGEKLYEARSKSHEESAGEASQVKNNSLLFDLDLQEVTQPQQQIDVDYESAEPSVRGTTVEDGSYIHGLRQKRQTVTQDVTIDVVAVVDYGIYFKWYNNSNETSEDEKKQDALDFIYQFHAFVFNGVNLRYKSIGDALPYTIHVKLSAIVVATRAEDSPWTETRRQNDSDGRVDTADGYAALRDFRDWAKNTTTLPGYDHLMLFTGYNLTNASGADTMQGLAYVGTVCDIRRWSATSIAEELKDLNTVIGTSTHELGHGLSALHDGQSGVCNDDDNYIMSGSGKRPGTIAKQLNDWKFSNCSIKYFDDYIKQNLDSSEERKCFYTSYNASGEVKDTSTLMPGQVYDTDEQCQQIYGQSSYLCNGVPNWNLSMVCLNMWCSLGGGRCRRQVAARGTTCGDGMVSNQC</sequence>
<evidence type="ECO:0000259" key="10">
    <source>
        <dbReference type="PROSITE" id="PS50215"/>
    </source>
</evidence>
<keyword evidence="4 8" id="KW-0862">Zinc</keyword>
<reference evidence="11 12" key="1">
    <citation type="submission" date="2024-02" db="EMBL/GenBank/DDBJ databases">
        <title>Chromosome-scale genome assembly of the rough periwinkle Littorina saxatilis.</title>
        <authorList>
            <person name="De Jode A."/>
            <person name="Faria R."/>
            <person name="Formenti G."/>
            <person name="Sims Y."/>
            <person name="Smith T.P."/>
            <person name="Tracey A."/>
            <person name="Wood J.M.D."/>
            <person name="Zagrodzka Z.B."/>
            <person name="Johannesson K."/>
            <person name="Butlin R.K."/>
            <person name="Leder E.H."/>
        </authorList>
    </citation>
    <scope>NUCLEOTIDE SEQUENCE [LARGE SCALE GENOMIC DNA]</scope>
    <source>
        <strain evidence="11">Snail1</strain>
        <tissue evidence="11">Muscle</tissue>
    </source>
</reference>
<comment type="caution">
    <text evidence="8">Lacks conserved residue(s) required for the propagation of feature annotation.</text>
</comment>
<evidence type="ECO:0000256" key="4">
    <source>
        <dbReference type="ARBA" id="ARBA00022833"/>
    </source>
</evidence>
<dbReference type="PROSITE" id="PS50215">
    <property type="entry name" value="ADAM_MEPRO"/>
    <property type="match status" value="1"/>
</dbReference>
<evidence type="ECO:0000256" key="2">
    <source>
        <dbReference type="ARBA" id="ARBA00022723"/>
    </source>
</evidence>
<dbReference type="Gene3D" id="3.40.1620.60">
    <property type="match status" value="1"/>
</dbReference>
<keyword evidence="2 8" id="KW-0479">Metal-binding</keyword>
<protein>
    <recommendedName>
        <fullName evidence="10">Peptidase M12B domain-containing protein</fullName>
    </recommendedName>
</protein>
<dbReference type="SUPFAM" id="SSF55486">
    <property type="entry name" value="Metalloproteases ('zincins'), catalytic domain"/>
    <property type="match status" value="1"/>
</dbReference>
<dbReference type="GO" id="GO:0046872">
    <property type="term" value="F:metal ion binding"/>
    <property type="evidence" value="ECO:0007669"/>
    <property type="project" value="UniProtKB-KW"/>
</dbReference>
<gene>
    <name evidence="11" type="ORF">V1264_022528</name>
</gene>
<feature type="domain" description="Peptidase M12B" evidence="10">
    <location>
        <begin position="207"/>
        <end position="439"/>
    </location>
</feature>
<organism evidence="11 12">
    <name type="scientific">Littorina saxatilis</name>
    <dbReference type="NCBI Taxonomy" id="31220"/>
    <lineage>
        <taxon>Eukaryota</taxon>
        <taxon>Metazoa</taxon>
        <taxon>Spiralia</taxon>
        <taxon>Lophotrochozoa</taxon>
        <taxon>Mollusca</taxon>
        <taxon>Gastropoda</taxon>
        <taxon>Caenogastropoda</taxon>
        <taxon>Littorinimorpha</taxon>
        <taxon>Littorinoidea</taxon>
        <taxon>Littorinidae</taxon>
        <taxon>Littorina</taxon>
    </lineage>
</organism>
<dbReference type="EMBL" id="JBAMIC010004070">
    <property type="protein sequence ID" value="KAK7088626.1"/>
    <property type="molecule type" value="Genomic_DNA"/>
</dbReference>
<keyword evidence="3" id="KW-0378">Hydrolase</keyword>
<dbReference type="Pfam" id="PF17771">
    <property type="entry name" value="ADAMTS_CR_2"/>
    <property type="match status" value="1"/>
</dbReference>
<keyword evidence="1" id="KW-0645">Protease</keyword>
<evidence type="ECO:0000256" key="9">
    <source>
        <dbReference type="SAM" id="SignalP"/>
    </source>
</evidence>
<dbReference type="Proteomes" id="UP001374579">
    <property type="component" value="Unassembled WGS sequence"/>
</dbReference>
<keyword evidence="9" id="KW-0732">Signal</keyword>
<evidence type="ECO:0000256" key="5">
    <source>
        <dbReference type="ARBA" id="ARBA00023049"/>
    </source>
</evidence>
<feature type="binding site" evidence="8">
    <location>
        <position position="385"/>
    </location>
    <ligand>
        <name>Zn(2+)</name>
        <dbReference type="ChEBI" id="CHEBI:29105"/>
        <note>catalytic</note>
    </ligand>
</feature>